<dbReference type="Proteomes" id="UP000650833">
    <property type="component" value="Unassembled WGS sequence"/>
</dbReference>
<reference evidence="2" key="1">
    <citation type="submission" date="2020-12" db="EMBL/GenBank/DDBJ databases">
        <title>Metabolic potential, ecology and presence of endohyphal bacteria is reflected in genomic diversity of Mucoromycotina.</title>
        <authorList>
            <person name="Muszewska A."/>
            <person name="Okrasinska A."/>
            <person name="Steczkiewicz K."/>
            <person name="Drgas O."/>
            <person name="Orlowska M."/>
            <person name="Perlinska-Lenart U."/>
            <person name="Aleksandrzak-Piekarczyk T."/>
            <person name="Szatraj K."/>
            <person name="Zielenkiewicz U."/>
            <person name="Pilsyk S."/>
            <person name="Malc E."/>
            <person name="Mieczkowski P."/>
            <person name="Kruszewska J.S."/>
            <person name="Biernat P."/>
            <person name="Pawlowska J."/>
        </authorList>
    </citation>
    <scope>NUCLEOTIDE SEQUENCE</scope>
    <source>
        <strain evidence="2">CBS 226.32</strain>
    </source>
</reference>
<dbReference type="EMBL" id="JAEPRC010000665">
    <property type="protein sequence ID" value="KAG2193213.1"/>
    <property type="molecule type" value="Genomic_DNA"/>
</dbReference>
<feature type="region of interest" description="Disordered" evidence="1">
    <location>
        <begin position="136"/>
        <end position="161"/>
    </location>
</feature>
<comment type="caution">
    <text evidence="2">The sequence shown here is derived from an EMBL/GenBank/DDBJ whole genome shotgun (WGS) entry which is preliminary data.</text>
</comment>
<evidence type="ECO:0000313" key="3">
    <source>
        <dbReference type="Proteomes" id="UP000650833"/>
    </source>
</evidence>
<evidence type="ECO:0000256" key="1">
    <source>
        <dbReference type="SAM" id="MobiDB-lite"/>
    </source>
</evidence>
<evidence type="ECO:0008006" key="4">
    <source>
        <dbReference type="Google" id="ProtNLM"/>
    </source>
</evidence>
<feature type="compositionally biased region" description="Low complexity" evidence="1">
    <location>
        <begin position="136"/>
        <end position="151"/>
    </location>
</feature>
<proteinExistence type="predicted"/>
<dbReference type="InterPro" id="IPR014848">
    <property type="entry name" value="Rgp1"/>
</dbReference>
<organism evidence="2 3">
    <name type="scientific">Mucor plumbeus</name>
    <dbReference type="NCBI Taxonomy" id="97098"/>
    <lineage>
        <taxon>Eukaryota</taxon>
        <taxon>Fungi</taxon>
        <taxon>Fungi incertae sedis</taxon>
        <taxon>Mucoromycota</taxon>
        <taxon>Mucoromycotina</taxon>
        <taxon>Mucoromycetes</taxon>
        <taxon>Mucorales</taxon>
        <taxon>Mucorineae</taxon>
        <taxon>Mucoraceae</taxon>
        <taxon>Mucor</taxon>
    </lineage>
</organism>
<feature type="non-terminal residue" evidence="2">
    <location>
        <position position="625"/>
    </location>
</feature>
<evidence type="ECO:0000313" key="2">
    <source>
        <dbReference type="EMBL" id="KAG2193213.1"/>
    </source>
</evidence>
<dbReference type="Pfam" id="PF08737">
    <property type="entry name" value="Rgp1"/>
    <property type="match status" value="1"/>
</dbReference>
<dbReference type="PANTHER" id="PTHR12507">
    <property type="entry name" value="REDUCED GROWTH PHENOTYPE 1 RGP1, YEAST -RELATED"/>
    <property type="match status" value="1"/>
</dbReference>
<gene>
    <name evidence="2" type="ORF">INT46_007617</name>
</gene>
<accession>A0A8H7QKE9</accession>
<sequence length="625" mass="70324">GAEFYAGETLSCTISFTNSHQPSSHLNKFNQYSRAQSHSSLDLTNNTPKPTIREVDSLAITNLPSRRMSLSSLASSTYSYLTGSTIVTGKEPDSIKETKNWIESKDTQQIIQDHDLPEQTIELDDDYETESIDTQSLYSSSRRSSIDSTTSNIPSFTSRRHPNQLHRLSTPLYRSSSFIQKNCSEHILWGFAQVVGQFVSDPVMIDSSKFVPLKSKTMYHPFGTSSIGGGGGGMLIRKPELTSNKRESRTTPVFSTPPSILFVDLNLAPGETVKYSYKFDLPKNIPPSYRGKSIKFNYYLVIGSQRSACSAAKSVGAQEHVVQIPFRVFNHVSEDGSRPIYDLMDPEIYYTDQAIIDTIPMKSSPTEYQRKGSISSKPTSVNNKCRADFKDYIDGLLMKIASKKSVDKIMQKENDLYEHDEEDGDEQIINNNLHGKSCRQTISRITNTSKRATFDICKSNQRVAQLHLIKTLFRLGEPIQGIIDFEGAVIPSFQISIYLESNEIVDDSIASRKPHYIARVSRKRHAGHHAFCRYDKRVSFSLTVPANESPEFQTSAMKLQYYLKIEFITGASNSNQTVFQDKFHKYHHLSTQIDVSNFDCQIPVHIFGSSNGNHVFGGPHIFAVQ</sequence>
<name>A0A8H7QKE9_9FUNG</name>
<protein>
    <recommendedName>
        <fullName evidence="4">Rgp1-domain-containing protein</fullName>
    </recommendedName>
</protein>
<dbReference type="OrthoDB" id="1918at2759"/>
<keyword evidence="3" id="KW-1185">Reference proteome</keyword>
<dbReference type="AlphaFoldDB" id="A0A8H7QKE9"/>